<dbReference type="AlphaFoldDB" id="A0A9D4DXZ0"/>
<keyword evidence="2" id="KW-1185">Reference proteome</keyword>
<accession>A0A9D4DXZ0</accession>
<sequence length="51" mass="6415">MSGQISRLRRKSRLPRQIRRERLQAAHHHVLRHVHVQERPVHKQNWRVRRQ</sequence>
<dbReference type="EMBL" id="JAIWYP010000009">
    <property type="protein sequence ID" value="KAH3769651.1"/>
    <property type="molecule type" value="Genomic_DNA"/>
</dbReference>
<name>A0A9D4DXZ0_DREPO</name>
<reference evidence="1" key="2">
    <citation type="submission" date="2020-11" db="EMBL/GenBank/DDBJ databases">
        <authorList>
            <person name="McCartney M.A."/>
            <person name="Auch B."/>
            <person name="Kono T."/>
            <person name="Mallez S."/>
            <person name="Becker A."/>
            <person name="Gohl D.M."/>
            <person name="Silverstein K.A.T."/>
            <person name="Koren S."/>
            <person name="Bechman K.B."/>
            <person name="Herman A."/>
            <person name="Abrahante J.E."/>
            <person name="Garbe J."/>
        </authorList>
    </citation>
    <scope>NUCLEOTIDE SEQUENCE</scope>
    <source>
        <strain evidence="1">Duluth1</strain>
        <tissue evidence="1">Whole animal</tissue>
    </source>
</reference>
<organism evidence="1 2">
    <name type="scientific">Dreissena polymorpha</name>
    <name type="common">Zebra mussel</name>
    <name type="synonym">Mytilus polymorpha</name>
    <dbReference type="NCBI Taxonomy" id="45954"/>
    <lineage>
        <taxon>Eukaryota</taxon>
        <taxon>Metazoa</taxon>
        <taxon>Spiralia</taxon>
        <taxon>Lophotrochozoa</taxon>
        <taxon>Mollusca</taxon>
        <taxon>Bivalvia</taxon>
        <taxon>Autobranchia</taxon>
        <taxon>Heteroconchia</taxon>
        <taxon>Euheterodonta</taxon>
        <taxon>Imparidentia</taxon>
        <taxon>Neoheterodontei</taxon>
        <taxon>Myida</taxon>
        <taxon>Dreissenoidea</taxon>
        <taxon>Dreissenidae</taxon>
        <taxon>Dreissena</taxon>
    </lineage>
</organism>
<reference evidence="1" key="1">
    <citation type="journal article" date="2019" name="bioRxiv">
        <title>The Genome of the Zebra Mussel, Dreissena polymorpha: A Resource for Invasive Species Research.</title>
        <authorList>
            <person name="McCartney M.A."/>
            <person name="Auch B."/>
            <person name="Kono T."/>
            <person name="Mallez S."/>
            <person name="Zhang Y."/>
            <person name="Obille A."/>
            <person name="Becker A."/>
            <person name="Abrahante J.E."/>
            <person name="Garbe J."/>
            <person name="Badalamenti J.P."/>
            <person name="Herman A."/>
            <person name="Mangelson H."/>
            <person name="Liachko I."/>
            <person name="Sullivan S."/>
            <person name="Sone E.D."/>
            <person name="Koren S."/>
            <person name="Silverstein K.A.T."/>
            <person name="Beckman K.B."/>
            <person name="Gohl D.M."/>
        </authorList>
    </citation>
    <scope>NUCLEOTIDE SEQUENCE</scope>
    <source>
        <strain evidence="1">Duluth1</strain>
        <tissue evidence="1">Whole animal</tissue>
    </source>
</reference>
<evidence type="ECO:0000313" key="1">
    <source>
        <dbReference type="EMBL" id="KAH3769651.1"/>
    </source>
</evidence>
<gene>
    <name evidence="1" type="ORF">DPMN_170925</name>
</gene>
<proteinExistence type="predicted"/>
<protein>
    <submittedName>
        <fullName evidence="1">Uncharacterized protein</fullName>
    </submittedName>
</protein>
<evidence type="ECO:0000313" key="2">
    <source>
        <dbReference type="Proteomes" id="UP000828390"/>
    </source>
</evidence>
<comment type="caution">
    <text evidence="1">The sequence shown here is derived from an EMBL/GenBank/DDBJ whole genome shotgun (WGS) entry which is preliminary data.</text>
</comment>
<dbReference type="Proteomes" id="UP000828390">
    <property type="component" value="Unassembled WGS sequence"/>
</dbReference>